<dbReference type="Proteomes" id="UP000050934">
    <property type="component" value="Unassembled WGS sequence"/>
</dbReference>
<evidence type="ECO:0000256" key="7">
    <source>
        <dbReference type="SAM" id="MobiDB-lite"/>
    </source>
</evidence>
<evidence type="ECO:0000313" key="9">
    <source>
        <dbReference type="Proteomes" id="UP000050934"/>
    </source>
</evidence>
<evidence type="ECO:0000256" key="5">
    <source>
        <dbReference type="ARBA" id="ARBA00023306"/>
    </source>
</evidence>
<dbReference type="InterPro" id="IPR007793">
    <property type="entry name" value="DivIVA_fam"/>
</dbReference>
<dbReference type="GO" id="GO:0051301">
    <property type="term" value="P:cell division"/>
    <property type="evidence" value="ECO:0007669"/>
    <property type="project" value="UniProtKB-UniRule"/>
</dbReference>
<keyword evidence="4 6" id="KW-0175">Coiled coil</keyword>
<feature type="compositionally biased region" description="Polar residues" evidence="7">
    <location>
        <begin position="74"/>
        <end position="91"/>
    </location>
</feature>
<dbReference type="AlphaFoldDB" id="A0A0R2I1Z6"/>
<dbReference type="STRING" id="396268.IV45_GL000100"/>
<dbReference type="InterPro" id="IPR011229">
    <property type="entry name" value="Cell_cycle_GpsB"/>
</dbReference>
<gene>
    <name evidence="6" type="primary">gpsB</name>
    <name evidence="8" type="ORF">IV45_GL000100</name>
</gene>
<evidence type="ECO:0000256" key="4">
    <source>
        <dbReference type="ARBA" id="ARBA00023054"/>
    </source>
</evidence>
<feature type="region of interest" description="Disordered" evidence="7">
    <location>
        <begin position="72"/>
        <end position="91"/>
    </location>
</feature>
<dbReference type="PANTHER" id="PTHR35794">
    <property type="entry name" value="CELL DIVISION PROTEIN DIVIVA"/>
    <property type="match status" value="1"/>
</dbReference>
<dbReference type="PANTHER" id="PTHR35794:SF1">
    <property type="entry name" value="CELL CYCLE PROTEIN GPSB"/>
    <property type="match status" value="1"/>
</dbReference>
<comment type="function">
    <text evidence="6">Divisome component that associates with the complex late in its assembly, after the Z-ring is formed, and is dependent on DivIC and PBP2B for its recruitment to the divisome. Together with EzrA, is a key component of the system that regulates PBP1 localization during cell cycle progression. Its main role could be the removal of PBP1 from the cell pole after pole maturation is completed. Also contributes to the recruitment of PBP1 to the division complex. Not essential for septum formation.</text>
</comment>
<proteinExistence type="inferred from homology"/>
<dbReference type="Gene3D" id="6.10.250.660">
    <property type="match status" value="1"/>
</dbReference>
<protein>
    <recommendedName>
        <fullName evidence="6">Cell cycle protein GpsB</fullName>
    </recommendedName>
    <alternativeName>
        <fullName evidence="6">Guiding PBP1-shuttling protein</fullName>
    </alternativeName>
</protein>
<keyword evidence="5 6" id="KW-0131">Cell cycle</keyword>
<keyword evidence="2 6" id="KW-0132">Cell division</keyword>
<keyword evidence="9" id="KW-1185">Reference proteome</keyword>
<sequence>MDNIKFTAQDILHKQFKEKSIGKGYDVDDVDSFLDDVIKDYDTFNKEVQRLQDENDRLKAKVDELNRQVEVGSSIGSHTPSASQPVSNATNMDILKRLSNLERRVFGSQLGQDGEENDHDSHLL</sequence>
<evidence type="ECO:0000256" key="6">
    <source>
        <dbReference type="HAMAP-Rule" id="MF_02011"/>
    </source>
</evidence>
<keyword evidence="3 6" id="KW-0133">Cell shape</keyword>
<comment type="caution">
    <text evidence="8">The sequence shown here is derived from an EMBL/GenBank/DDBJ whole genome shotgun (WGS) entry which is preliminary data.</text>
</comment>
<comment type="subcellular location">
    <subcellularLocation>
        <location evidence="6">Cytoplasm</location>
    </subcellularLocation>
    <text evidence="6">Shuttles between the lateral wall and the division site in a cell cycle-dependent manner.</text>
</comment>
<evidence type="ECO:0000256" key="2">
    <source>
        <dbReference type="ARBA" id="ARBA00022618"/>
    </source>
</evidence>
<keyword evidence="1 6" id="KW-0963">Cytoplasm</keyword>
<accession>A0A0R2I1Z6</accession>
<reference evidence="8 9" key="1">
    <citation type="journal article" date="2015" name="Genome Announc.">
        <title>Expanding the biotechnology potential of lactobacilli through comparative genomics of 213 strains and associated genera.</title>
        <authorList>
            <person name="Sun Z."/>
            <person name="Harris H.M."/>
            <person name="McCann A."/>
            <person name="Guo C."/>
            <person name="Argimon S."/>
            <person name="Zhang W."/>
            <person name="Yang X."/>
            <person name="Jeffery I.B."/>
            <person name="Cooney J.C."/>
            <person name="Kagawa T.F."/>
            <person name="Liu W."/>
            <person name="Song Y."/>
            <person name="Salvetti E."/>
            <person name="Wrobel A."/>
            <person name="Rasinkangas P."/>
            <person name="Parkhill J."/>
            <person name="Rea M.C."/>
            <person name="O'Sullivan O."/>
            <person name="Ritari J."/>
            <person name="Douillard F.P."/>
            <person name="Paul Ross R."/>
            <person name="Yang R."/>
            <person name="Briner A.E."/>
            <person name="Felis G.E."/>
            <person name="de Vos W.M."/>
            <person name="Barrangou R."/>
            <person name="Klaenhammer T.R."/>
            <person name="Caufield P.W."/>
            <person name="Cui Y."/>
            <person name="Zhang H."/>
            <person name="O'Toole P.W."/>
        </authorList>
    </citation>
    <scope>NUCLEOTIDE SEQUENCE [LARGE SCALE GENOMIC DNA]</scope>
    <source>
        <strain evidence="8 9">DSM 17896</strain>
    </source>
</reference>
<comment type="similarity">
    <text evidence="6">Belongs to the GpsB family.</text>
</comment>
<dbReference type="PATRIC" id="fig|396268.3.peg.100"/>
<dbReference type="NCBIfam" id="NF010725">
    <property type="entry name" value="PRK14127.1"/>
    <property type="match status" value="1"/>
</dbReference>
<dbReference type="GO" id="GO:0008360">
    <property type="term" value="P:regulation of cell shape"/>
    <property type="evidence" value="ECO:0007669"/>
    <property type="project" value="UniProtKB-UniRule"/>
</dbReference>
<feature type="coiled-coil region" evidence="6">
    <location>
        <begin position="34"/>
        <end position="68"/>
    </location>
</feature>
<name>A0A0R2I1Z6_9LACO</name>
<evidence type="ECO:0000256" key="1">
    <source>
        <dbReference type="ARBA" id="ARBA00022490"/>
    </source>
</evidence>
<dbReference type="OrthoDB" id="389699at2"/>
<dbReference type="InterPro" id="IPR019933">
    <property type="entry name" value="DivIVA_domain"/>
</dbReference>
<dbReference type="NCBIfam" id="TIGR03544">
    <property type="entry name" value="DivI1A_domain"/>
    <property type="match status" value="1"/>
</dbReference>
<dbReference type="HAMAP" id="MF_02011">
    <property type="entry name" value="GpsB"/>
    <property type="match status" value="1"/>
</dbReference>
<dbReference type="EMBL" id="JQBW01000006">
    <property type="protein sequence ID" value="KRN59064.1"/>
    <property type="molecule type" value="Genomic_DNA"/>
</dbReference>
<dbReference type="PIRSF" id="PIRSF029938">
    <property type="entry name" value="UCP029938"/>
    <property type="match status" value="1"/>
</dbReference>
<dbReference type="GO" id="GO:0005737">
    <property type="term" value="C:cytoplasm"/>
    <property type="evidence" value="ECO:0007669"/>
    <property type="project" value="UniProtKB-SubCell"/>
</dbReference>
<evidence type="ECO:0000256" key="3">
    <source>
        <dbReference type="ARBA" id="ARBA00022960"/>
    </source>
</evidence>
<organism evidence="8 9">
    <name type="scientific">Limosilactobacillus secaliphilus</name>
    <dbReference type="NCBI Taxonomy" id="396268"/>
    <lineage>
        <taxon>Bacteria</taxon>
        <taxon>Bacillati</taxon>
        <taxon>Bacillota</taxon>
        <taxon>Bacilli</taxon>
        <taxon>Lactobacillales</taxon>
        <taxon>Lactobacillaceae</taxon>
        <taxon>Limosilactobacillus</taxon>
    </lineage>
</organism>
<evidence type="ECO:0000313" key="8">
    <source>
        <dbReference type="EMBL" id="KRN59064.1"/>
    </source>
</evidence>
<dbReference type="RefSeq" id="WP_057740434.1">
    <property type="nucleotide sequence ID" value="NZ_JQBW01000006.1"/>
</dbReference>
<comment type="subunit">
    <text evidence="6">Forms polymers through the coiled coil domains. Interacts with PBP1, MreC and EzrA.</text>
</comment>
<dbReference type="Pfam" id="PF05103">
    <property type="entry name" value="DivIVA"/>
    <property type="match status" value="1"/>
</dbReference>